<evidence type="ECO:0000256" key="4">
    <source>
        <dbReference type="ARBA" id="ARBA00006277"/>
    </source>
</evidence>
<dbReference type="GO" id="GO:0005874">
    <property type="term" value="C:microtubule"/>
    <property type="evidence" value="ECO:0007669"/>
    <property type="project" value="UniProtKB-KW"/>
</dbReference>
<dbReference type="GO" id="GO:0008608">
    <property type="term" value="P:attachment of spindle microtubules to kinetochore"/>
    <property type="evidence" value="ECO:0007669"/>
    <property type="project" value="InterPro"/>
</dbReference>
<keyword evidence="15" id="KW-0137">Centromere</keyword>
<evidence type="ECO:0000256" key="3">
    <source>
        <dbReference type="ARBA" id="ARBA00004629"/>
    </source>
</evidence>
<evidence type="ECO:0000256" key="12">
    <source>
        <dbReference type="ARBA" id="ARBA00023212"/>
    </source>
</evidence>
<dbReference type="Pfam" id="PF08656">
    <property type="entry name" value="DASH_Dad3"/>
    <property type="match status" value="1"/>
</dbReference>
<reference evidence="19 20" key="1">
    <citation type="journal article" date="2018" name="IMA Fungus">
        <title>IMA Genome-F 9: Draft genome sequence of Annulohypoxylon stygium, Aspergillus mulundensis, Berkeleyomyces basicola (syn. Thielaviopsis basicola), Ceratocystis smalleyi, two Cercospora beticola strains, Coleophoma cylindrospora, Fusarium fracticaudum, Phialophora cf. hyalina, and Morchella septimelata.</title>
        <authorList>
            <person name="Wingfield B.D."/>
            <person name="Bills G.F."/>
            <person name="Dong Y."/>
            <person name="Huang W."/>
            <person name="Nel W.J."/>
            <person name="Swalarsk-Parry B.S."/>
            <person name="Vaghefi N."/>
            <person name="Wilken P.M."/>
            <person name="An Z."/>
            <person name="de Beer Z.W."/>
            <person name="De Vos L."/>
            <person name="Chen L."/>
            <person name="Duong T.A."/>
            <person name="Gao Y."/>
            <person name="Hammerbacher A."/>
            <person name="Kikkert J.R."/>
            <person name="Li Y."/>
            <person name="Li H."/>
            <person name="Li K."/>
            <person name="Li Q."/>
            <person name="Liu X."/>
            <person name="Ma X."/>
            <person name="Naidoo K."/>
            <person name="Pethybridge S.J."/>
            <person name="Sun J."/>
            <person name="Steenkamp E.T."/>
            <person name="van der Nest M.A."/>
            <person name="van Wyk S."/>
            <person name="Wingfield M.J."/>
            <person name="Xiong C."/>
            <person name="Yue Q."/>
            <person name="Zhang X."/>
        </authorList>
    </citation>
    <scope>NUCLEOTIDE SEQUENCE [LARGE SCALE GENOMIC DNA]</scope>
    <source>
        <strain evidence="19 20">BP6252</strain>
    </source>
</reference>
<keyword evidence="10" id="KW-0159">Chromosome partition</keyword>
<keyword evidence="8" id="KW-0493">Microtubule</keyword>
<evidence type="ECO:0000313" key="19">
    <source>
        <dbReference type="EMBL" id="RDW66129.1"/>
    </source>
</evidence>
<comment type="similarity">
    <text evidence="4">Belongs to the DASH complex DAD3 family.</text>
</comment>
<dbReference type="Proteomes" id="UP000256645">
    <property type="component" value="Unassembled WGS sequence"/>
</dbReference>
<dbReference type="GO" id="GO:0072686">
    <property type="term" value="C:mitotic spindle"/>
    <property type="evidence" value="ECO:0007669"/>
    <property type="project" value="InterPro"/>
</dbReference>
<proteinExistence type="inferred from homology"/>
<keyword evidence="5" id="KW-0158">Chromosome</keyword>
<evidence type="ECO:0000313" key="20">
    <source>
        <dbReference type="Proteomes" id="UP000256645"/>
    </source>
</evidence>
<evidence type="ECO:0000256" key="7">
    <source>
        <dbReference type="ARBA" id="ARBA00022618"/>
    </source>
</evidence>
<comment type="subcellular location">
    <subcellularLocation>
        <location evidence="3">Chromosome</location>
        <location evidence="3">Centromere</location>
        <location evidence="3">Kinetochore</location>
    </subcellularLocation>
    <subcellularLocation>
        <location evidence="2">Cytoplasm</location>
        <location evidence="2">Cytoskeleton</location>
        <location evidence="2">Spindle</location>
    </subcellularLocation>
    <subcellularLocation>
        <location evidence="1">Nucleus</location>
    </subcellularLocation>
</comment>
<dbReference type="GO" id="GO:0042729">
    <property type="term" value="C:DASH complex"/>
    <property type="evidence" value="ECO:0007669"/>
    <property type="project" value="InterPro"/>
</dbReference>
<feature type="compositionally biased region" description="Polar residues" evidence="18">
    <location>
        <begin position="1"/>
        <end position="12"/>
    </location>
</feature>
<dbReference type="PANTHER" id="PTHR28017:SF1">
    <property type="entry name" value="DASH COMPLEX SUBUNIT DAD3"/>
    <property type="match status" value="1"/>
</dbReference>
<dbReference type="GO" id="GO:0051301">
    <property type="term" value="P:cell division"/>
    <property type="evidence" value="ECO:0007669"/>
    <property type="project" value="UniProtKB-KW"/>
</dbReference>
<keyword evidence="9" id="KW-0498">Mitosis</keyword>
<evidence type="ECO:0000256" key="13">
    <source>
        <dbReference type="ARBA" id="ARBA00023242"/>
    </source>
</evidence>
<dbReference type="AlphaFoldDB" id="A0A3D8QWJ3"/>
<dbReference type="EMBL" id="PDLM01000011">
    <property type="protein sequence ID" value="RDW66129.1"/>
    <property type="molecule type" value="Genomic_DNA"/>
</dbReference>
<keyword evidence="13" id="KW-0539">Nucleus</keyword>
<keyword evidence="12" id="KW-0206">Cytoskeleton</keyword>
<evidence type="ECO:0000256" key="18">
    <source>
        <dbReference type="SAM" id="MobiDB-lite"/>
    </source>
</evidence>
<keyword evidence="7" id="KW-0132">Cell division</keyword>
<sequence length="122" mass="12844">MESSTDPTNVALPSNEEDLTPLEADILEEYERLAGNMKKLAQILDTMAGRPTAEILDGLRQLERKTSLVFTLLKASVYSIVLQHEIDNGGGDAGAEAGDGEPGQDFTMGGYGGSGSLGVEEG</sequence>
<protein>
    <recommendedName>
        <fullName evidence="16">DASH complex subunit DAD3</fullName>
    </recommendedName>
    <alternativeName>
        <fullName evidence="17">Outer kinetochore protein DAD3</fullName>
    </alternativeName>
</protein>
<gene>
    <name evidence="19" type="ORF">BP6252_09764</name>
</gene>
<dbReference type="OrthoDB" id="2443965at2759"/>
<evidence type="ECO:0000256" key="1">
    <source>
        <dbReference type="ARBA" id="ARBA00004123"/>
    </source>
</evidence>
<comment type="caution">
    <text evidence="19">The sequence shown here is derived from an EMBL/GenBank/DDBJ whole genome shotgun (WGS) entry which is preliminary data.</text>
</comment>
<dbReference type="InterPro" id="IPR013965">
    <property type="entry name" value="DASH_Dad3"/>
</dbReference>
<feature type="region of interest" description="Disordered" evidence="18">
    <location>
        <begin position="88"/>
        <end position="122"/>
    </location>
</feature>
<keyword evidence="11" id="KW-0995">Kinetochore</keyword>
<evidence type="ECO:0000256" key="6">
    <source>
        <dbReference type="ARBA" id="ARBA00022490"/>
    </source>
</evidence>
<feature type="region of interest" description="Disordered" evidence="18">
    <location>
        <begin position="1"/>
        <end position="20"/>
    </location>
</feature>
<evidence type="ECO:0000256" key="11">
    <source>
        <dbReference type="ARBA" id="ARBA00022838"/>
    </source>
</evidence>
<keyword evidence="14" id="KW-0131">Cell cycle</keyword>
<accession>A0A3D8QWJ3</accession>
<keyword evidence="6" id="KW-0963">Cytoplasm</keyword>
<organism evidence="19 20">
    <name type="scientific">Coleophoma cylindrospora</name>
    <dbReference type="NCBI Taxonomy" id="1849047"/>
    <lineage>
        <taxon>Eukaryota</taxon>
        <taxon>Fungi</taxon>
        <taxon>Dikarya</taxon>
        <taxon>Ascomycota</taxon>
        <taxon>Pezizomycotina</taxon>
        <taxon>Leotiomycetes</taxon>
        <taxon>Helotiales</taxon>
        <taxon>Dermateaceae</taxon>
        <taxon>Coleophoma</taxon>
    </lineage>
</organism>
<evidence type="ECO:0000256" key="9">
    <source>
        <dbReference type="ARBA" id="ARBA00022776"/>
    </source>
</evidence>
<dbReference type="GO" id="GO:0051010">
    <property type="term" value="F:microtubule plus-end binding"/>
    <property type="evidence" value="ECO:0007669"/>
    <property type="project" value="TreeGrafter"/>
</dbReference>
<evidence type="ECO:0000256" key="17">
    <source>
        <dbReference type="ARBA" id="ARBA00044305"/>
    </source>
</evidence>
<dbReference type="PANTHER" id="PTHR28017">
    <property type="entry name" value="DASH COMPLEX SUBUNIT DAD3"/>
    <property type="match status" value="1"/>
</dbReference>
<keyword evidence="20" id="KW-1185">Reference proteome</keyword>
<evidence type="ECO:0000256" key="16">
    <source>
        <dbReference type="ARBA" id="ARBA00044179"/>
    </source>
</evidence>
<evidence type="ECO:0000256" key="2">
    <source>
        <dbReference type="ARBA" id="ARBA00004186"/>
    </source>
</evidence>
<evidence type="ECO:0000256" key="5">
    <source>
        <dbReference type="ARBA" id="ARBA00022454"/>
    </source>
</evidence>
<evidence type="ECO:0000256" key="15">
    <source>
        <dbReference type="ARBA" id="ARBA00023328"/>
    </source>
</evidence>
<dbReference type="STRING" id="1849047.A0A3D8QWJ3"/>
<evidence type="ECO:0000256" key="14">
    <source>
        <dbReference type="ARBA" id="ARBA00023306"/>
    </source>
</evidence>
<evidence type="ECO:0000256" key="8">
    <source>
        <dbReference type="ARBA" id="ARBA00022701"/>
    </source>
</evidence>
<evidence type="ECO:0000256" key="10">
    <source>
        <dbReference type="ARBA" id="ARBA00022829"/>
    </source>
</evidence>
<name>A0A3D8QWJ3_9HELO</name>